<evidence type="ECO:0000313" key="3">
    <source>
        <dbReference type="Proteomes" id="UP000261731"/>
    </source>
</evidence>
<dbReference type="RefSeq" id="YP_010245940.1">
    <property type="nucleotide sequence ID" value="NC_060131.1"/>
</dbReference>
<dbReference type="EMBL" id="MH651182">
    <property type="protein sequence ID" value="AXQ64453.1"/>
    <property type="molecule type" value="Genomic_DNA"/>
</dbReference>
<reference evidence="2 3" key="1">
    <citation type="submission" date="2018-07" db="EMBL/GenBank/DDBJ databases">
        <authorList>
            <person name="Bragdon E."/>
            <person name="Orellana H."/>
            <person name="Sterchele H."/>
            <person name="Molloy S.D."/>
            <person name="Garlena R.A."/>
            <person name="Russell D.A."/>
            <person name="Pope W.H."/>
            <person name="Jacobs-Sera D."/>
            <person name="Hatfull G.F."/>
        </authorList>
    </citation>
    <scope>NUCLEOTIDE SEQUENCE [LARGE SCALE GENOMIC DNA]</scope>
</reference>
<accession>A0A385DY64</accession>
<dbReference type="GeneID" id="70080456"/>
<name>A0A385DY64_9CAUD</name>
<proteinExistence type="predicted"/>
<organism evidence="2 3">
    <name type="scientific">Gordonia phage Neville</name>
    <dbReference type="NCBI Taxonomy" id="2301693"/>
    <lineage>
        <taxon>Viruses</taxon>
        <taxon>Duplodnaviria</taxon>
        <taxon>Heunggongvirae</taxon>
        <taxon>Uroviricota</taxon>
        <taxon>Caudoviricetes</taxon>
        <taxon>Deeyouvirinae</taxon>
        <taxon>Nevillevirus</taxon>
        <taxon>Nevillevirus neville</taxon>
    </lineage>
</organism>
<sequence length="179" mass="19768">MAIDYTKPTAGRDSMAGKLLAQKQGRTTGLRDSVSWGAERELLMQVGEQLKAIHGAVDGPKPVQKISYKKVRKPDVSSAPRFKALKPCPRCGAWRVHRLAEPNPDPPNVVDNGEILCSADDINAEVYLGWATSTTEIVGYGNLQPTRTIKNGPRLDRFDERGFEVIRICPECAHTWGEI</sequence>
<feature type="region of interest" description="Disordered" evidence="1">
    <location>
        <begin position="1"/>
        <end position="30"/>
    </location>
</feature>
<protein>
    <submittedName>
        <fullName evidence="2">Uncharacterized protein</fullName>
    </submittedName>
</protein>
<evidence type="ECO:0000256" key="1">
    <source>
        <dbReference type="SAM" id="MobiDB-lite"/>
    </source>
</evidence>
<dbReference type="Proteomes" id="UP000261731">
    <property type="component" value="Segment"/>
</dbReference>
<gene>
    <name evidence="2" type="primary">84</name>
    <name evidence="2" type="ORF">SEA_NEVILLE_84</name>
</gene>
<dbReference type="KEGG" id="vg:70080456"/>
<keyword evidence="3" id="KW-1185">Reference proteome</keyword>
<evidence type="ECO:0000313" key="2">
    <source>
        <dbReference type="EMBL" id="AXQ64453.1"/>
    </source>
</evidence>